<feature type="region of interest" description="Disordered" evidence="1">
    <location>
        <begin position="636"/>
        <end position="676"/>
    </location>
</feature>
<feature type="region of interest" description="Disordered" evidence="1">
    <location>
        <begin position="880"/>
        <end position="902"/>
    </location>
</feature>
<evidence type="ECO:0000256" key="2">
    <source>
        <dbReference type="SAM" id="Phobius"/>
    </source>
</evidence>
<accession>A0A3G2S517</accession>
<feature type="transmembrane region" description="Helical" evidence="2">
    <location>
        <begin position="518"/>
        <end position="537"/>
    </location>
</feature>
<name>A0A3G2S517_MALR7</name>
<feature type="region of interest" description="Disordered" evidence="1">
    <location>
        <begin position="756"/>
        <end position="796"/>
    </location>
</feature>
<feature type="transmembrane region" description="Helical" evidence="2">
    <location>
        <begin position="411"/>
        <end position="436"/>
    </location>
</feature>
<keyword evidence="4" id="KW-1185">Reference proteome</keyword>
<feature type="region of interest" description="Disordered" evidence="1">
    <location>
        <begin position="31"/>
        <end position="74"/>
    </location>
</feature>
<feature type="compositionally biased region" description="Basic and acidic residues" evidence="1">
    <location>
        <begin position="657"/>
        <end position="674"/>
    </location>
</feature>
<evidence type="ECO:0000313" key="3">
    <source>
        <dbReference type="EMBL" id="AYO42876.1"/>
    </source>
</evidence>
<feature type="compositionally biased region" description="Polar residues" evidence="1">
    <location>
        <begin position="319"/>
        <end position="330"/>
    </location>
</feature>
<feature type="transmembrane region" description="Helical" evidence="2">
    <location>
        <begin position="543"/>
        <end position="561"/>
    </location>
</feature>
<evidence type="ECO:0000313" key="4">
    <source>
        <dbReference type="Proteomes" id="UP000269793"/>
    </source>
</evidence>
<dbReference type="InterPro" id="IPR037847">
    <property type="entry name" value="GRAMDC4"/>
</dbReference>
<dbReference type="AlphaFoldDB" id="A0A3G2S517"/>
<proteinExistence type="predicted"/>
<feature type="compositionally biased region" description="Basic residues" evidence="1">
    <location>
        <begin position="225"/>
        <end position="234"/>
    </location>
</feature>
<feature type="compositionally biased region" description="Acidic residues" evidence="1">
    <location>
        <begin position="98"/>
        <end position="108"/>
    </location>
</feature>
<feature type="transmembrane region" description="Helical" evidence="2">
    <location>
        <begin position="372"/>
        <end position="391"/>
    </location>
</feature>
<feature type="region of interest" description="Disordered" evidence="1">
    <location>
        <begin position="312"/>
        <end position="348"/>
    </location>
</feature>
<reference evidence="3 4" key="1">
    <citation type="submission" date="2018-10" db="EMBL/GenBank/DDBJ databases">
        <title>Complete genome sequence of Malassezia restricta CBS 7877.</title>
        <authorList>
            <person name="Morand S.C."/>
            <person name="Bertignac M."/>
            <person name="Iltis A."/>
            <person name="Kolder I."/>
            <person name="Pirovano W."/>
            <person name="Jourdain R."/>
            <person name="Clavaud C."/>
        </authorList>
    </citation>
    <scope>NUCLEOTIDE SEQUENCE [LARGE SCALE GENOMIC DNA]</scope>
    <source>
        <strain evidence="3 4">CBS 7877</strain>
    </source>
</reference>
<dbReference type="PANTHER" id="PTHR37402">
    <property type="entry name" value="GRAM DOMAIN-CONTAINING PROTEIN 4"/>
    <property type="match status" value="1"/>
</dbReference>
<dbReference type="OrthoDB" id="1708389at2759"/>
<dbReference type="Proteomes" id="UP000269793">
    <property type="component" value="Chromosome III"/>
</dbReference>
<feature type="region of interest" description="Disordered" evidence="1">
    <location>
        <begin position="212"/>
        <end position="272"/>
    </location>
</feature>
<sequence length="1069" mass="118515">MPQARLALYPKASLGRISAERVLMNAYASPEMRSRRYGTSQDNSASNARLQRISADQLSSSLAEPPPDVFPPATQTKSETLLSALQNLKSNGGALYGENDDEWTDSEPDALPSNASEPKSMKERCFLTEYHQRELQQQGLLEGMQADSSIMRKVPVPTVSDEEDVEAPKNVFTEQRIRTAMQKNLDETVLPHNEADLKGEVPVADAAATALERLVNPTEDEAKPVRRKKVKKSTPKNDGEPKKKKKKERSVTKDAKKPIKKTPQNASREGHEPEPIADLLHEPVADPVPAVSQEEQVLEPDVTTSVTYFSADVPKPTMGETNSPTVTESQPADIPSRTPPNAVAERAPPNDASQMFAMGYAAARTERGKMHLFNYNATRLAVSTYILYWGMFATLRKLWRWENPWVTGCMAMLYLVVWWRGDLLAVFFLAACLYVATFRIWQVPGSEQVGEASRATSAPSSLTRPGTDSQSLLMLAPSHETLQQVGDQVLVVAHGLADVQERVKNLMMWRNPIMTMRYLGWLILFGLLSVQATTWMMMRLPGALIFVLLFILAPMIEYGHWHRTLELLCGITGVSVPDPAMPYPVTRTLLDSILVGVPTDEEYLHEKLAQTHWEAERELRRLGQWIDANRIVDEKDDELTNRHPSSYAGRSESSSLPRERHPSTMAPRLEKSDPEPLNNVIHDRAELESLSDYGSQLELTATIDNVDGESTTIMAHDNVQPYVMAHTPWNTQLESEHVPPPQAETPTQLTRADVGLDMTAPGPVSVQESSRASPHPLTASSPPPMGPSLPVMSTSDAPVAARVESRAASIPLPVPPSMLTSPPRTSGPPISRHASYSTLRESVMSSPFMPGQSETVPSFERQHKHTALMSPPVPTQAMYTVSSPTPSGLRVPPAMSSPPQRPHSLTDGLYLAVFRKRLGHMIVLPTRVVFLMTYGPHRRTTPPPGLSVEEEEDLVRSVHGRPFYPMLAPDEIVAMVEDEMAGRGQTEFTIAAVPLARIPQRYDILFEVPIERIRGLKKLRKSTPVLEECTEGLEMVLGEHERGIGLPAVIDRDLACQRILALGPQRWAW</sequence>
<dbReference type="PANTHER" id="PTHR37402:SF1">
    <property type="entry name" value="GRAM DOMAIN-CONTAINING PROTEIN 4"/>
    <property type="match status" value="1"/>
</dbReference>
<gene>
    <name evidence="3" type="ORF">DNF11_1926</name>
</gene>
<feature type="region of interest" description="Disordered" evidence="1">
    <location>
        <begin position="812"/>
        <end position="833"/>
    </location>
</feature>
<evidence type="ECO:0000256" key="1">
    <source>
        <dbReference type="SAM" id="MobiDB-lite"/>
    </source>
</evidence>
<dbReference type="VEuPathDB" id="FungiDB:DNF11_1926"/>
<feature type="compositionally biased region" description="Polar residues" evidence="1">
    <location>
        <begin position="37"/>
        <end position="62"/>
    </location>
</feature>
<feature type="region of interest" description="Disordered" evidence="1">
    <location>
        <begin position="92"/>
        <end position="119"/>
    </location>
</feature>
<dbReference type="EMBL" id="CP033150">
    <property type="protein sequence ID" value="AYO42876.1"/>
    <property type="molecule type" value="Genomic_DNA"/>
</dbReference>
<dbReference type="GO" id="GO:0006915">
    <property type="term" value="P:apoptotic process"/>
    <property type="evidence" value="ECO:0007669"/>
    <property type="project" value="InterPro"/>
</dbReference>
<organism evidence="3 4">
    <name type="scientific">Malassezia restricta (strain ATCC 96810 / NBRC 103918 / CBS 7877)</name>
    <name type="common">Seborrheic dermatitis infection agent</name>
    <dbReference type="NCBI Taxonomy" id="425264"/>
    <lineage>
        <taxon>Eukaryota</taxon>
        <taxon>Fungi</taxon>
        <taxon>Dikarya</taxon>
        <taxon>Basidiomycota</taxon>
        <taxon>Ustilaginomycotina</taxon>
        <taxon>Malasseziomycetes</taxon>
        <taxon>Malasseziales</taxon>
        <taxon>Malasseziaceae</taxon>
        <taxon>Malassezia</taxon>
    </lineage>
</organism>
<keyword evidence="2" id="KW-0812">Transmembrane</keyword>
<keyword evidence="2" id="KW-1133">Transmembrane helix</keyword>
<keyword evidence="2" id="KW-0472">Membrane</keyword>
<protein>
    <submittedName>
        <fullName evidence="3">Uncharacterized protein</fullName>
    </submittedName>
</protein>